<reference evidence="2" key="1">
    <citation type="journal article" date="2009" name="J. Bacteriol.">
        <title>Complete genome sequence of Erythrobacter litoralis HTCC2594.</title>
        <authorList>
            <person name="Oh H.M."/>
            <person name="Giovannoni S.J."/>
            <person name="Ferriera S."/>
            <person name="Johnson J."/>
            <person name="Cho J.C."/>
        </authorList>
    </citation>
    <scope>NUCLEOTIDE SEQUENCE [LARGE SCALE GENOMIC DNA]</scope>
    <source>
        <strain evidence="2">HTCC2594</strain>
    </source>
</reference>
<gene>
    <name evidence="1" type="ordered locus">ELI_12145</name>
</gene>
<dbReference type="Pfam" id="PF00378">
    <property type="entry name" value="ECH_1"/>
    <property type="match status" value="1"/>
</dbReference>
<dbReference type="EMBL" id="CP000157">
    <property type="protein sequence ID" value="ABC64521.1"/>
    <property type="molecule type" value="Genomic_DNA"/>
</dbReference>
<protein>
    <recommendedName>
        <fullName evidence="3">Enoyl-CoA hydratase</fullName>
    </recommendedName>
</protein>
<dbReference type="HOGENOM" id="CLU_3043281_0_0_5"/>
<dbReference type="KEGG" id="eli:ELI_12145"/>
<dbReference type="Gene3D" id="3.30.300.220">
    <property type="match status" value="1"/>
</dbReference>
<proteinExistence type="predicted"/>
<dbReference type="SUPFAM" id="SSF52096">
    <property type="entry name" value="ClpP/crotonase"/>
    <property type="match status" value="1"/>
</dbReference>
<evidence type="ECO:0000313" key="1">
    <source>
        <dbReference type="EMBL" id="ABC64521.1"/>
    </source>
</evidence>
<dbReference type="eggNOG" id="COG1024">
    <property type="taxonomic scope" value="Bacteria"/>
</dbReference>
<dbReference type="InterPro" id="IPR029045">
    <property type="entry name" value="ClpP/crotonase-like_dom_sf"/>
</dbReference>
<accession>Q2N720</accession>
<keyword evidence="2" id="KW-1185">Reference proteome</keyword>
<organism evidence="1 2">
    <name type="scientific">Erythrobacter litoralis (strain HTCC2594)</name>
    <dbReference type="NCBI Taxonomy" id="314225"/>
    <lineage>
        <taxon>Bacteria</taxon>
        <taxon>Pseudomonadati</taxon>
        <taxon>Pseudomonadota</taxon>
        <taxon>Alphaproteobacteria</taxon>
        <taxon>Sphingomonadales</taxon>
        <taxon>Erythrobacteraceae</taxon>
        <taxon>Erythrobacter/Porphyrobacter group</taxon>
        <taxon>Erythrobacter</taxon>
    </lineage>
</organism>
<name>Q2N720_ERYLH</name>
<dbReference type="AlphaFoldDB" id="Q2N720"/>
<evidence type="ECO:0000313" key="2">
    <source>
        <dbReference type="Proteomes" id="UP000008808"/>
    </source>
</evidence>
<dbReference type="GO" id="GO:0003824">
    <property type="term" value="F:catalytic activity"/>
    <property type="evidence" value="ECO:0007669"/>
    <property type="project" value="UniProtKB-ARBA"/>
</dbReference>
<evidence type="ECO:0008006" key="3">
    <source>
        <dbReference type="Google" id="ProtNLM"/>
    </source>
</evidence>
<dbReference type="Proteomes" id="UP000008808">
    <property type="component" value="Chromosome"/>
</dbReference>
<dbReference type="STRING" id="314225.ELI_12145"/>
<sequence>MAEQDLVLLEIEDGIAIVTLNRPEAMNALSKALRHRLYHVMKQVDADDAVRAWS</sequence>
<dbReference type="InterPro" id="IPR001753">
    <property type="entry name" value="Enoyl-CoA_hydra/iso"/>
</dbReference>